<name>A0ABU0MU52_9PROT</name>
<comment type="similarity">
    <text evidence="1">Belongs to the TrbG/VirB9 family.</text>
</comment>
<organism evidence="5 6">
    <name type="scientific">Azospirillum picis</name>
    <dbReference type="NCBI Taxonomy" id="488438"/>
    <lineage>
        <taxon>Bacteria</taxon>
        <taxon>Pseudomonadati</taxon>
        <taxon>Pseudomonadota</taxon>
        <taxon>Alphaproteobacteria</taxon>
        <taxon>Rhodospirillales</taxon>
        <taxon>Azospirillaceae</taxon>
        <taxon>Azospirillum</taxon>
    </lineage>
</organism>
<dbReference type="RefSeq" id="WP_209984137.1">
    <property type="nucleotide sequence ID" value="NZ_JAGINO010000013.1"/>
</dbReference>
<dbReference type="CDD" id="cd06911">
    <property type="entry name" value="VirB9_CagX_TrbG"/>
    <property type="match status" value="1"/>
</dbReference>
<evidence type="ECO:0000256" key="1">
    <source>
        <dbReference type="ARBA" id="ARBA00006135"/>
    </source>
</evidence>
<keyword evidence="2 4" id="KW-0732">Signal</keyword>
<dbReference type="EMBL" id="JAUSVU010000036">
    <property type="protein sequence ID" value="MDQ0537020.1"/>
    <property type="molecule type" value="Genomic_DNA"/>
</dbReference>
<comment type="caution">
    <text evidence="5">The sequence shown here is derived from an EMBL/GenBank/DDBJ whole genome shotgun (WGS) entry which is preliminary data.</text>
</comment>
<proteinExistence type="inferred from homology"/>
<dbReference type="Proteomes" id="UP001244552">
    <property type="component" value="Unassembled WGS sequence"/>
</dbReference>
<dbReference type="Gene3D" id="2.60.40.2500">
    <property type="match status" value="1"/>
</dbReference>
<feature type="chain" id="PRO_5047139373" evidence="4">
    <location>
        <begin position="27"/>
        <end position="297"/>
    </location>
</feature>
<dbReference type="InterPro" id="IPR038161">
    <property type="entry name" value="VirB9/CagX/TrbG_C_sf"/>
</dbReference>
<dbReference type="InterPro" id="IPR010258">
    <property type="entry name" value="Conjugal_tfr_TrbG/VirB9/CagX"/>
</dbReference>
<protein>
    <submittedName>
        <fullName evidence="5">Type IV secretion system protein VirB9</fullName>
    </submittedName>
</protein>
<gene>
    <name evidence="5" type="ORF">QO018_005919</name>
</gene>
<evidence type="ECO:0000256" key="3">
    <source>
        <dbReference type="SAM" id="MobiDB-lite"/>
    </source>
</evidence>
<reference evidence="5 6" key="1">
    <citation type="submission" date="2023-07" db="EMBL/GenBank/DDBJ databases">
        <title>Genomic Encyclopedia of Type Strains, Phase IV (KMG-IV): sequencing the most valuable type-strain genomes for metagenomic binning, comparative biology and taxonomic classification.</title>
        <authorList>
            <person name="Goeker M."/>
        </authorList>
    </citation>
    <scope>NUCLEOTIDE SEQUENCE [LARGE SCALE GENOMIC DNA]</scope>
    <source>
        <strain evidence="5 6">DSM 19922</strain>
    </source>
</reference>
<evidence type="ECO:0000256" key="2">
    <source>
        <dbReference type="ARBA" id="ARBA00022729"/>
    </source>
</evidence>
<feature type="region of interest" description="Disordered" evidence="3">
    <location>
        <begin position="269"/>
        <end position="297"/>
    </location>
</feature>
<evidence type="ECO:0000313" key="5">
    <source>
        <dbReference type="EMBL" id="MDQ0537020.1"/>
    </source>
</evidence>
<dbReference type="InterPro" id="IPR033645">
    <property type="entry name" value="VirB9/CagX/TrbG_C"/>
</dbReference>
<evidence type="ECO:0000313" key="6">
    <source>
        <dbReference type="Proteomes" id="UP001244552"/>
    </source>
</evidence>
<sequence>MTAQARLRTLTGLALAAALLAGPVRAEQAPRPGQDDPRVGSVAYNPLNVVRIVGSPTSSTQILFAADEEITQVAIGDADGWLAQPAGTMLFVKPTGLRPPTNAQVVTRRPDGSSRSYQLQLVAAGGPAAGIQETGGQGGTAAMFAVRFRYPEDERQARAARLAETAAEARERAAQAGLAQAWADGPRNWRYVAQGSRAIEPAEVSDNGRQTAFRFPGNRRLPAIYAVAPDGSETIVPFTMSGDQLVVPTTARRFVLRDGQEVLRILNRGFDPAGRDPGTGTGTGTPGLSRSIRKDGS</sequence>
<feature type="signal peptide" evidence="4">
    <location>
        <begin position="1"/>
        <end position="26"/>
    </location>
</feature>
<dbReference type="Pfam" id="PF03524">
    <property type="entry name" value="CagX"/>
    <property type="match status" value="1"/>
</dbReference>
<accession>A0ABU0MU52</accession>
<keyword evidence="6" id="KW-1185">Reference proteome</keyword>
<evidence type="ECO:0000256" key="4">
    <source>
        <dbReference type="SAM" id="SignalP"/>
    </source>
</evidence>